<accession>A0A0K2TY85</accession>
<proteinExistence type="predicted"/>
<reference evidence="1" key="1">
    <citation type="submission" date="2014-05" db="EMBL/GenBank/DDBJ databases">
        <authorList>
            <person name="Chronopoulou M."/>
        </authorList>
    </citation>
    <scope>NUCLEOTIDE SEQUENCE</scope>
    <source>
        <tissue evidence="1">Whole organism</tissue>
    </source>
</reference>
<sequence>TFKKQIIYICVFGEASCVLQRSQMEVKTEKILYIIHYYWQTGQKNCAVYGLN</sequence>
<name>A0A0K2TY85_LEPSM</name>
<evidence type="ECO:0000313" key="1">
    <source>
        <dbReference type="EMBL" id="CDW30815.1"/>
    </source>
</evidence>
<feature type="non-terminal residue" evidence="1">
    <location>
        <position position="1"/>
    </location>
</feature>
<organism evidence="1">
    <name type="scientific">Lepeophtheirus salmonis</name>
    <name type="common">Salmon louse</name>
    <name type="synonym">Caligus salmonis</name>
    <dbReference type="NCBI Taxonomy" id="72036"/>
    <lineage>
        <taxon>Eukaryota</taxon>
        <taxon>Metazoa</taxon>
        <taxon>Ecdysozoa</taxon>
        <taxon>Arthropoda</taxon>
        <taxon>Crustacea</taxon>
        <taxon>Multicrustacea</taxon>
        <taxon>Hexanauplia</taxon>
        <taxon>Copepoda</taxon>
        <taxon>Siphonostomatoida</taxon>
        <taxon>Caligidae</taxon>
        <taxon>Lepeophtheirus</taxon>
    </lineage>
</organism>
<dbReference type="EMBL" id="HACA01013454">
    <property type="protein sequence ID" value="CDW30815.1"/>
    <property type="molecule type" value="Transcribed_RNA"/>
</dbReference>
<dbReference type="AlphaFoldDB" id="A0A0K2TY85"/>
<protein>
    <submittedName>
        <fullName evidence="1">Uncharacterized protein</fullName>
    </submittedName>
</protein>